<evidence type="ECO:0000259" key="1">
    <source>
        <dbReference type="SMART" id="SM00849"/>
    </source>
</evidence>
<proteinExistence type="predicted"/>
<keyword evidence="3" id="KW-1185">Reference proteome</keyword>
<dbReference type="HOGENOM" id="CLU_030571_5_4_11"/>
<dbReference type="InterPro" id="IPR051453">
    <property type="entry name" value="MBL_Glyoxalase_II"/>
</dbReference>
<dbReference type="Pfam" id="PF00753">
    <property type="entry name" value="Lactamase_B"/>
    <property type="match status" value="1"/>
</dbReference>
<reference evidence="2 3" key="1">
    <citation type="submission" date="2014-07" db="EMBL/GenBank/DDBJ databases">
        <title>Genome Sequencing of Dermacoccus nishinomiyaensis.</title>
        <authorList>
            <person name="Hong K.W."/>
            <person name="Chan K.G."/>
        </authorList>
    </citation>
    <scope>NUCLEOTIDE SEQUENCE [LARGE SCALE GENOMIC DNA]</scope>
    <source>
        <strain evidence="2 3">M25</strain>
    </source>
</reference>
<dbReference type="KEGG" id="dni:HX89_07830"/>
<feature type="domain" description="Metallo-beta-lactamase" evidence="1">
    <location>
        <begin position="33"/>
        <end position="206"/>
    </location>
</feature>
<dbReference type="SUPFAM" id="SSF56281">
    <property type="entry name" value="Metallo-hydrolase/oxidoreductase"/>
    <property type="match status" value="1"/>
</dbReference>
<sequence>MSSYLSDVKPGDAPSRLDLPGLTMWKLSVSDMHNNVYLLRDATPETGGAAVLIDAAADAGAITAMLDEARVDRLDAVVTTHKHWDHHRALPELAERADATLAGLEDGPHLPVAPARTLSDGDTIQFGAQTLVAHHVPGHTPGSVVLSWTPPAGSDALPQLWTGDTLFPGGVGATTHSDEQSFDELFTMVRDRIFGRFDDADVHPGHGDDTRLSVERPHLDEWRERGW</sequence>
<protein>
    <recommendedName>
        <fullName evidence="1">Metallo-beta-lactamase domain-containing protein</fullName>
    </recommendedName>
</protein>
<dbReference type="EMBL" id="CP008889">
    <property type="protein sequence ID" value="AIF40866.1"/>
    <property type="molecule type" value="Genomic_DNA"/>
</dbReference>
<dbReference type="AlphaFoldDB" id="A0A075JF47"/>
<dbReference type="RefSeq" id="WP_006945413.1">
    <property type="nucleotide sequence ID" value="NZ_CP008889.1"/>
</dbReference>
<evidence type="ECO:0000313" key="2">
    <source>
        <dbReference type="EMBL" id="AIF40866.1"/>
    </source>
</evidence>
<evidence type="ECO:0000313" key="3">
    <source>
        <dbReference type="Proteomes" id="UP000027986"/>
    </source>
</evidence>
<name>A0A075JF47_9MICO</name>
<dbReference type="OrthoDB" id="2971563at2"/>
<dbReference type="CDD" id="cd06262">
    <property type="entry name" value="metallo-hydrolase-like_MBL-fold"/>
    <property type="match status" value="1"/>
</dbReference>
<dbReference type="InterPro" id="IPR036866">
    <property type="entry name" value="RibonucZ/Hydroxyglut_hydro"/>
</dbReference>
<dbReference type="eggNOG" id="COG0491">
    <property type="taxonomic scope" value="Bacteria"/>
</dbReference>
<gene>
    <name evidence="2" type="ORF">HX89_07830</name>
</gene>
<dbReference type="PANTHER" id="PTHR46233:SF1">
    <property type="entry name" value="CONSERVED PROTEIN"/>
    <property type="match status" value="1"/>
</dbReference>
<dbReference type="Proteomes" id="UP000027986">
    <property type="component" value="Chromosome"/>
</dbReference>
<dbReference type="GeneID" id="41841059"/>
<accession>A0A075JF47</accession>
<dbReference type="SMART" id="SM00849">
    <property type="entry name" value="Lactamase_B"/>
    <property type="match status" value="1"/>
</dbReference>
<organism evidence="2 3">
    <name type="scientific">Dermacoccus nishinomiyaensis</name>
    <dbReference type="NCBI Taxonomy" id="1274"/>
    <lineage>
        <taxon>Bacteria</taxon>
        <taxon>Bacillati</taxon>
        <taxon>Actinomycetota</taxon>
        <taxon>Actinomycetes</taxon>
        <taxon>Micrococcales</taxon>
        <taxon>Dermacoccaceae</taxon>
        <taxon>Dermacoccus</taxon>
    </lineage>
</organism>
<dbReference type="PANTHER" id="PTHR46233">
    <property type="entry name" value="HYDROXYACYLGLUTATHIONE HYDROLASE GLOC"/>
    <property type="match status" value="1"/>
</dbReference>
<dbReference type="Gene3D" id="3.60.15.10">
    <property type="entry name" value="Ribonuclease Z/Hydroxyacylglutathione hydrolase-like"/>
    <property type="match status" value="1"/>
</dbReference>
<dbReference type="InterPro" id="IPR001279">
    <property type="entry name" value="Metallo-B-lactamas"/>
</dbReference>